<evidence type="ECO:0000313" key="5">
    <source>
        <dbReference type="Proteomes" id="UP000250557"/>
    </source>
</evidence>
<accession>A0AAE6JCS2</accession>
<evidence type="ECO:0000313" key="3">
    <source>
        <dbReference type="EMBL" id="QEM03046.1"/>
    </source>
</evidence>
<reference evidence="4 6" key="2">
    <citation type="submission" date="2021-03" db="EMBL/GenBank/DDBJ databases">
        <title>Mucilaginibacter strains isolated from gold and copper mining confer multi heavy-metal resistance.</title>
        <authorList>
            <person name="Li Y."/>
        </authorList>
    </citation>
    <scope>NUCLEOTIDE SEQUENCE [LARGE SCALE GENOMIC DNA]</scope>
    <source>
        <strain evidence="4 6">P2-4</strain>
    </source>
</reference>
<name>A0AAE6JCS2_9SPHI</name>
<evidence type="ECO:0000256" key="1">
    <source>
        <dbReference type="SAM" id="MobiDB-lite"/>
    </source>
</evidence>
<evidence type="ECO:0000313" key="6">
    <source>
        <dbReference type="Proteomes" id="UP000663940"/>
    </source>
</evidence>
<keyword evidence="2" id="KW-0812">Transmembrane</keyword>
<gene>
    <name evidence="3" type="ORF">DIU31_005750</name>
    <name evidence="4" type="ORF">J3L21_21975</name>
</gene>
<feature type="compositionally biased region" description="Basic and acidic residues" evidence="1">
    <location>
        <begin position="175"/>
        <end position="201"/>
    </location>
</feature>
<keyword evidence="2" id="KW-1133">Transmembrane helix</keyword>
<dbReference type="AlphaFoldDB" id="A0AAE6JCS2"/>
<dbReference type="EMBL" id="CP071880">
    <property type="protein sequence ID" value="QTE48206.1"/>
    <property type="molecule type" value="Genomic_DNA"/>
</dbReference>
<feature type="transmembrane region" description="Helical" evidence="2">
    <location>
        <begin position="105"/>
        <end position="128"/>
    </location>
</feature>
<organism evidence="3 5">
    <name type="scientific">Mucilaginibacter rubeus</name>
    <dbReference type="NCBI Taxonomy" id="2027860"/>
    <lineage>
        <taxon>Bacteria</taxon>
        <taxon>Pseudomonadati</taxon>
        <taxon>Bacteroidota</taxon>
        <taxon>Sphingobacteriia</taxon>
        <taxon>Sphingobacteriales</taxon>
        <taxon>Sphingobacteriaceae</taxon>
        <taxon>Mucilaginibacter</taxon>
    </lineage>
</organism>
<keyword evidence="2" id="KW-0472">Membrane</keyword>
<feature type="region of interest" description="Disordered" evidence="1">
    <location>
        <begin position="175"/>
        <end position="207"/>
    </location>
</feature>
<proteinExistence type="predicted"/>
<evidence type="ECO:0000256" key="2">
    <source>
        <dbReference type="SAM" id="Phobius"/>
    </source>
</evidence>
<dbReference type="RefSeq" id="WP_112658505.1">
    <property type="nucleotide sequence ID" value="NZ_CP043451.1"/>
</dbReference>
<dbReference type="Proteomes" id="UP000663940">
    <property type="component" value="Chromosome"/>
</dbReference>
<dbReference type="EMBL" id="CP043451">
    <property type="protein sequence ID" value="QEM03046.1"/>
    <property type="molecule type" value="Genomic_DNA"/>
</dbReference>
<reference evidence="3 5" key="1">
    <citation type="submission" date="2019-08" db="EMBL/GenBank/DDBJ databases">
        <title>Comparative genome analysis confer to the adaptation heavy metal polluted environment.</title>
        <authorList>
            <person name="Li Y."/>
        </authorList>
    </citation>
    <scope>NUCLEOTIDE SEQUENCE [LARGE SCALE GENOMIC DNA]</scope>
    <source>
        <strain evidence="3 5">P2</strain>
    </source>
</reference>
<evidence type="ECO:0000313" key="4">
    <source>
        <dbReference type="EMBL" id="QTE48206.1"/>
    </source>
</evidence>
<keyword evidence="6" id="KW-1185">Reference proteome</keyword>
<sequence>MEHSEKSTNDEIIDQLVIKVNEIDKREIRFPDYTPYFEDLKKWLAEHLPDYNKPIDELKAAVNQHNLEYPATKIQVQLDEVKAIMARIPKTVKHDHYFDPKSRGWIIAGVILLIVTAISTGLNAHLWLENSRLQANDIKFRMIRQTYPIQANWAEQHYYNNPDTAESETIRLENEAKERSEAADVASQKEREAKEAQEHLKSLKKQK</sequence>
<dbReference type="Proteomes" id="UP000250557">
    <property type="component" value="Chromosome"/>
</dbReference>
<protein>
    <submittedName>
        <fullName evidence="3">Uncharacterized protein</fullName>
    </submittedName>
</protein>